<comment type="subcellular location">
    <subcellularLocation>
        <location evidence="2">Nucleus</location>
    </subcellularLocation>
</comment>
<dbReference type="PROSITE" id="PS50160">
    <property type="entry name" value="DNA_LIGASE_A3"/>
    <property type="match status" value="1"/>
</dbReference>
<evidence type="ECO:0000256" key="14">
    <source>
        <dbReference type="ARBA" id="ARBA00023204"/>
    </source>
</evidence>
<dbReference type="Gene3D" id="3.30.470.30">
    <property type="entry name" value="DNA ligase/mRNA capping enzyme"/>
    <property type="match status" value="1"/>
</dbReference>
<dbReference type="Pfam" id="PF04679">
    <property type="entry name" value="DNA_ligase_A_C"/>
    <property type="match status" value="1"/>
</dbReference>
<dbReference type="InterPro" id="IPR000977">
    <property type="entry name" value="DNA_ligase_ATP-dep"/>
</dbReference>
<evidence type="ECO:0000256" key="7">
    <source>
        <dbReference type="ARBA" id="ARBA00022723"/>
    </source>
</evidence>
<reference evidence="22 23" key="1">
    <citation type="submission" date="2024-01" db="EMBL/GenBank/DDBJ databases">
        <authorList>
            <consortium name="Genoscope - CEA"/>
            <person name="William W."/>
        </authorList>
    </citation>
    <scope>NUCLEOTIDE SEQUENCE [LARGE SCALE GENOMIC DNA]</scope>
    <source>
        <strain evidence="22 23">29B2s-10</strain>
    </source>
</reference>
<dbReference type="Pfam" id="PF16589">
    <property type="entry name" value="BRCT_2"/>
    <property type="match status" value="1"/>
</dbReference>
<evidence type="ECO:0000256" key="11">
    <source>
        <dbReference type="ARBA" id="ARBA00022840"/>
    </source>
</evidence>
<evidence type="ECO:0000256" key="9">
    <source>
        <dbReference type="ARBA" id="ARBA00022741"/>
    </source>
</evidence>
<dbReference type="CDD" id="cd07968">
    <property type="entry name" value="OBF_DNA_ligase_IV"/>
    <property type="match status" value="1"/>
</dbReference>
<dbReference type="PANTHER" id="PTHR45997:SF1">
    <property type="entry name" value="DNA LIGASE 4"/>
    <property type="match status" value="1"/>
</dbReference>
<accession>A0ABP0EBL7</accession>
<evidence type="ECO:0000256" key="3">
    <source>
        <dbReference type="ARBA" id="ARBA00007572"/>
    </source>
</evidence>
<name>A0ABP0EBL7_9ASCO</name>
<evidence type="ECO:0000256" key="4">
    <source>
        <dbReference type="ARBA" id="ARBA00012727"/>
    </source>
</evidence>
<dbReference type="SUPFAM" id="SSF52113">
    <property type="entry name" value="BRCT domain"/>
    <property type="match status" value="2"/>
</dbReference>
<evidence type="ECO:0000256" key="5">
    <source>
        <dbReference type="ARBA" id="ARBA00022073"/>
    </source>
</evidence>
<evidence type="ECO:0000256" key="15">
    <source>
        <dbReference type="ARBA" id="ARBA00023242"/>
    </source>
</evidence>
<comment type="catalytic activity">
    <reaction evidence="18">
        <text>ATP + (deoxyribonucleotide)n-3'-hydroxyl + 5'-phospho-(deoxyribonucleotide)m = (deoxyribonucleotide)n+m + AMP + diphosphate.</text>
        <dbReference type="EC" id="6.5.1.1"/>
    </reaction>
</comment>
<evidence type="ECO:0000313" key="23">
    <source>
        <dbReference type="Proteomes" id="UP001497600"/>
    </source>
</evidence>
<dbReference type="SUPFAM" id="SSF50249">
    <property type="entry name" value="Nucleic acid-binding proteins"/>
    <property type="match status" value="1"/>
</dbReference>
<proteinExistence type="inferred from homology"/>
<dbReference type="Pfam" id="PF01068">
    <property type="entry name" value="DNA_ligase_A_M"/>
    <property type="match status" value="1"/>
</dbReference>
<dbReference type="InterPro" id="IPR016059">
    <property type="entry name" value="DNA_ligase_ATP-dep_CS"/>
</dbReference>
<dbReference type="EMBL" id="OZ004256">
    <property type="protein sequence ID" value="CAK7904475.1"/>
    <property type="molecule type" value="Genomic_DNA"/>
</dbReference>
<evidence type="ECO:0000256" key="1">
    <source>
        <dbReference type="ARBA" id="ARBA00001946"/>
    </source>
</evidence>
<keyword evidence="9" id="KW-0547">Nucleotide-binding</keyword>
<dbReference type="InterPro" id="IPR012308">
    <property type="entry name" value="DNA_ligase_ATP-dep_N"/>
</dbReference>
<evidence type="ECO:0000256" key="12">
    <source>
        <dbReference type="ARBA" id="ARBA00022842"/>
    </source>
</evidence>
<keyword evidence="8" id="KW-0677">Repeat</keyword>
<keyword evidence="11" id="KW-0067">ATP-binding</keyword>
<keyword evidence="12" id="KW-0460">Magnesium</keyword>
<keyword evidence="10" id="KW-0227">DNA damage</keyword>
<dbReference type="InterPro" id="IPR012309">
    <property type="entry name" value="DNA_ligase_ATP-dep_C"/>
</dbReference>
<comment type="similarity">
    <text evidence="3 19">Belongs to the ATP-dependent DNA ligase family.</text>
</comment>
<dbReference type="Proteomes" id="UP001497600">
    <property type="component" value="Chromosome D"/>
</dbReference>
<sequence length="948" mass="110070">MTTPLHTNLKEPKNFNPDPHFSFLVNELFAKVDDVTKERLGGFASITAKKSFIIEEFIKAWKHYVGLNIFPATRLIFPNRDGRLYFMRDVGLARLVTKMCKIPKNSADYKRVNDWKKNYHDYKRQNHDKRKLRALSYILAQQVSERRDLQPKGDDVTIAEINDVLDNLGMDELGKAEKQIELLRPIIDRLSTEELRWFFQIILKDSMIAPMETFFFLAWHPDAPAYSNVVNNLKAVFWRLTDETERLHEDELKVHLMYPFLPQLAAKPKLSYEELASKMEHNFYIEEKIDGDRMLMHMQRNPDDKNDMRFKYYTRRCRDYSLLYGEDLKYGAISKYLRHAFNEGVTSVVLDGEMVAWDYRRNVILPFGTLKASAVQEAVRHFTTEDAFADQSAWPLYIIYDILYLNGIHLEATKLIDRRAALRRLVNEIPHRFEVLDTPIGHSAQDIEDAIRKTVSERSEGVMLKNINSKYKIASRDNSWVKIKPEYLEQFGENLDLVVIGVIKGVKNAYMCALKDATDGVYKSFCTVANGFSEKEYDEISRITATKWHVFKTEPPPPERVIFGSRKPDLWIYPEDSLVLEIKARSIDASPLATYAVGTTLHNLYCRQIRDDKSFEECITVQEYREMKRLHSTDNTHKQDVIKEKKKSSRRALLESFSENTVTIKAESTLFNSFSFMILSGKVDNRTGERIADTDIAKVIKKYGGTITQSINEEAAASGRFICISEIMTIKARQIHQRGIDLIKPKWIFQCVRYASIIPLEPPLIFKGSNTLIERAKRRLDSYGDSYILHPELSIDQYVGDLNPVPPLQPRELKRFRSEIITDINDGDEDSPLAYLFADIQVYIVASTSTPHWQREGLQRSIERYQGIITKELTLATFIIIMDYDRFDFKISQEIEKKVNKISKDIAGQLKLEKKDIIRVKIPNIVRQSFILESIHNKVLVDPQDHKF</sequence>
<dbReference type="InterPro" id="IPR036420">
    <property type="entry name" value="BRCT_dom_sf"/>
</dbReference>
<dbReference type="SUPFAM" id="SSF56091">
    <property type="entry name" value="DNA ligase/mRNA capping enzyme, catalytic domain"/>
    <property type="match status" value="1"/>
</dbReference>
<evidence type="ECO:0000313" key="22">
    <source>
        <dbReference type="EMBL" id="CAK7904475.1"/>
    </source>
</evidence>
<dbReference type="InterPro" id="IPR036599">
    <property type="entry name" value="DNA_ligase_N_sf"/>
</dbReference>
<feature type="domain" description="BRCT" evidence="21">
    <location>
        <begin position="832"/>
        <end position="948"/>
    </location>
</feature>
<dbReference type="CDD" id="cd07903">
    <property type="entry name" value="Adenylation_DNA_ligase_IV"/>
    <property type="match status" value="1"/>
</dbReference>
<dbReference type="InterPro" id="IPR001357">
    <property type="entry name" value="BRCT_dom"/>
</dbReference>
<dbReference type="InterPro" id="IPR012340">
    <property type="entry name" value="NA-bd_OB-fold"/>
</dbReference>
<dbReference type="InterPro" id="IPR029710">
    <property type="entry name" value="LIG4"/>
</dbReference>
<evidence type="ECO:0000256" key="8">
    <source>
        <dbReference type="ARBA" id="ARBA00022737"/>
    </source>
</evidence>
<dbReference type="Gene3D" id="3.40.50.10190">
    <property type="entry name" value="BRCT domain"/>
    <property type="match status" value="1"/>
</dbReference>
<dbReference type="NCBIfam" id="TIGR00574">
    <property type="entry name" value="dnl1"/>
    <property type="match status" value="1"/>
</dbReference>
<evidence type="ECO:0000259" key="20">
    <source>
        <dbReference type="PROSITE" id="PS50160"/>
    </source>
</evidence>
<dbReference type="PROSITE" id="PS50172">
    <property type="entry name" value="BRCT"/>
    <property type="match status" value="2"/>
</dbReference>
<dbReference type="InterPro" id="IPR044125">
    <property type="entry name" value="Adenylation_DNA_ligase_IV"/>
</dbReference>
<evidence type="ECO:0000256" key="6">
    <source>
        <dbReference type="ARBA" id="ARBA00022598"/>
    </source>
</evidence>
<dbReference type="GO" id="GO:0016874">
    <property type="term" value="F:ligase activity"/>
    <property type="evidence" value="ECO:0007669"/>
    <property type="project" value="UniProtKB-KW"/>
</dbReference>
<keyword evidence="13" id="KW-0233">DNA recombination</keyword>
<feature type="domain" description="ATP-dependent DNA ligase family profile" evidence="20">
    <location>
        <begin position="388"/>
        <end position="525"/>
    </location>
</feature>
<evidence type="ECO:0000259" key="21">
    <source>
        <dbReference type="PROSITE" id="PS50172"/>
    </source>
</evidence>
<comment type="cofactor">
    <cofactor evidence="1">
        <name>Mg(2+)</name>
        <dbReference type="ChEBI" id="CHEBI:18420"/>
    </cofactor>
</comment>
<keyword evidence="7" id="KW-0479">Metal-binding</keyword>
<keyword evidence="14" id="KW-0234">DNA repair</keyword>
<dbReference type="PANTHER" id="PTHR45997">
    <property type="entry name" value="DNA LIGASE 4"/>
    <property type="match status" value="1"/>
</dbReference>
<dbReference type="SMART" id="SM00292">
    <property type="entry name" value="BRCT"/>
    <property type="match status" value="2"/>
</dbReference>
<keyword evidence="15" id="KW-0539">Nucleus</keyword>
<evidence type="ECO:0000256" key="2">
    <source>
        <dbReference type="ARBA" id="ARBA00004123"/>
    </source>
</evidence>
<evidence type="ECO:0000256" key="10">
    <source>
        <dbReference type="ARBA" id="ARBA00022763"/>
    </source>
</evidence>
<keyword evidence="23" id="KW-1185">Reference proteome</keyword>
<evidence type="ECO:0000256" key="17">
    <source>
        <dbReference type="ARBA" id="ARBA00031942"/>
    </source>
</evidence>
<keyword evidence="6 22" id="KW-0436">Ligase</keyword>
<dbReference type="PROSITE" id="PS00333">
    <property type="entry name" value="DNA_LIGASE_A2"/>
    <property type="match status" value="1"/>
</dbReference>
<evidence type="ECO:0000256" key="18">
    <source>
        <dbReference type="ARBA" id="ARBA00034003"/>
    </source>
</evidence>
<dbReference type="Pfam" id="PF04675">
    <property type="entry name" value="DNA_ligase_A_N"/>
    <property type="match status" value="1"/>
</dbReference>
<evidence type="ECO:0000256" key="13">
    <source>
        <dbReference type="ARBA" id="ARBA00023172"/>
    </source>
</evidence>
<feature type="domain" description="BRCT" evidence="21">
    <location>
        <begin position="666"/>
        <end position="765"/>
    </location>
</feature>
<dbReference type="InterPro" id="IPR012310">
    <property type="entry name" value="DNA_ligase_ATP-dep_cent"/>
</dbReference>
<evidence type="ECO:0000256" key="19">
    <source>
        <dbReference type="RuleBase" id="RU004196"/>
    </source>
</evidence>
<evidence type="ECO:0000256" key="16">
    <source>
        <dbReference type="ARBA" id="ARBA00030676"/>
    </source>
</evidence>
<dbReference type="EC" id="6.5.1.1" evidence="4"/>
<gene>
    <name evidence="22" type="primary">LIG4</name>
    <name evidence="22" type="ORF">CAAN4_D09604</name>
</gene>
<organism evidence="22 23">
    <name type="scientific">[Candida] anglica</name>
    <dbReference type="NCBI Taxonomy" id="148631"/>
    <lineage>
        <taxon>Eukaryota</taxon>
        <taxon>Fungi</taxon>
        <taxon>Dikarya</taxon>
        <taxon>Ascomycota</taxon>
        <taxon>Saccharomycotina</taxon>
        <taxon>Pichiomycetes</taxon>
        <taxon>Debaryomycetaceae</taxon>
        <taxon>Kurtzmaniella</taxon>
    </lineage>
</organism>
<dbReference type="Gene3D" id="1.10.3260.10">
    <property type="entry name" value="DNA ligase, ATP-dependent, N-terminal domain"/>
    <property type="match status" value="1"/>
</dbReference>
<protein>
    <recommendedName>
        <fullName evidence="5">DNA ligase 4</fullName>
        <ecNumber evidence="4">6.5.1.1</ecNumber>
    </recommendedName>
    <alternativeName>
        <fullName evidence="17">DNA ligase IV</fullName>
    </alternativeName>
    <alternativeName>
        <fullName evidence="16">Polydeoxyribonucleotide synthase [ATP] 4</fullName>
    </alternativeName>
</protein>
<dbReference type="Gene3D" id="2.40.50.140">
    <property type="entry name" value="Nucleic acid-binding proteins"/>
    <property type="match status" value="1"/>
</dbReference>